<sequence length="30" mass="3487">MNLTGFITHAQVFHMASHQLTYSHMLDEIL</sequence>
<evidence type="ECO:0000313" key="1">
    <source>
        <dbReference type="EMBL" id="DAF45112.1"/>
    </source>
</evidence>
<proteinExistence type="predicted"/>
<reference evidence="1" key="1">
    <citation type="journal article" date="2021" name="Proc. Natl. Acad. Sci. U.S.A.">
        <title>A Catalog of Tens of Thousands of Viruses from Human Metagenomes Reveals Hidden Associations with Chronic Diseases.</title>
        <authorList>
            <person name="Tisza M.J."/>
            <person name="Buck C.B."/>
        </authorList>
    </citation>
    <scope>NUCLEOTIDE SEQUENCE</scope>
    <source>
        <strain evidence="1">CtCIv11</strain>
    </source>
</reference>
<protein>
    <submittedName>
        <fullName evidence="1">Uncharacterized protein</fullName>
    </submittedName>
</protein>
<organism evidence="1">
    <name type="scientific">Siphoviridae sp. ctCIv11</name>
    <dbReference type="NCBI Taxonomy" id="2827806"/>
    <lineage>
        <taxon>Viruses</taxon>
        <taxon>Duplodnaviria</taxon>
        <taxon>Heunggongvirae</taxon>
        <taxon>Uroviricota</taxon>
        <taxon>Caudoviricetes</taxon>
    </lineage>
</organism>
<name>A0A8S5S2H6_9CAUD</name>
<accession>A0A8S5S2H6</accession>
<dbReference type="EMBL" id="BK032513">
    <property type="protein sequence ID" value="DAF45112.1"/>
    <property type="molecule type" value="Genomic_DNA"/>
</dbReference>